<dbReference type="AlphaFoldDB" id="A0A436ZXU8"/>
<keyword evidence="1" id="KW-0732">Signal</keyword>
<dbReference type="OrthoDB" id="5271579at2759"/>
<protein>
    <recommendedName>
        <fullName evidence="4">Ricin B lectin domain-containing protein</fullName>
    </recommendedName>
</protein>
<sequence length="188" mass="21416">MNLIISSALMVAFIPSTLFSQSVADPVIPDGDYFLLWTSWPDRYLTGSNKATYDKTGLVDVTFQPKSYSSWETRRSQQWRIKNRSDGTVYIQNVWTYQYLGSGHKFNCSVPATDKTNCATSLLDFGERFKLVEHYARKGRYLLQLDGYGGSLWQPTLGPAGPANKPLETAMMTHSYYGRDMTFEFEKV</sequence>
<evidence type="ECO:0000313" key="3">
    <source>
        <dbReference type="Proteomes" id="UP000283090"/>
    </source>
</evidence>
<dbReference type="VEuPathDB" id="FungiDB:DFL_007950"/>
<organism evidence="2 3">
    <name type="scientific">Arthrobotrys flagrans</name>
    <name type="common">Nematode-trapping fungus</name>
    <name type="synonym">Trichothecium flagrans</name>
    <dbReference type="NCBI Taxonomy" id="97331"/>
    <lineage>
        <taxon>Eukaryota</taxon>
        <taxon>Fungi</taxon>
        <taxon>Dikarya</taxon>
        <taxon>Ascomycota</taxon>
        <taxon>Pezizomycotina</taxon>
        <taxon>Orbiliomycetes</taxon>
        <taxon>Orbiliales</taxon>
        <taxon>Orbiliaceae</taxon>
        <taxon>Arthrobotrys</taxon>
    </lineage>
</organism>
<proteinExistence type="predicted"/>
<dbReference type="GeneID" id="93590261"/>
<evidence type="ECO:0000313" key="2">
    <source>
        <dbReference type="EMBL" id="RVD83566.1"/>
    </source>
</evidence>
<keyword evidence="3" id="KW-1185">Reference proteome</keyword>
<evidence type="ECO:0008006" key="4">
    <source>
        <dbReference type="Google" id="ProtNLM"/>
    </source>
</evidence>
<feature type="signal peptide" evidence="1">
    <location>
        <begin position="1"/>
        <end position="24"/>
    </location>
</feature>
<evidence type="ECO:0000256" key="1">
    <source>
        <dbReference type="SAM" id="SignalP"/>
    </source>
</evidence>
<reference evidence="2 3" key="1">
    <citation type="submission" date="2019-01" db="EMBL/GenBank/DDBJ databases">
        <title>Intercellular communication is required for trap formation in the nematode-trapping fungus Duddingtonia flagrans.</title>
        <authorList>
            <person name="Youssar L."/>
            <person name="Wernet V."/>
            <person name="Hensel N."/>
            <person name="Hildebrandt H.-G."/>
            <person name="Fischer R."/>
        </authorList>
    </citation>
    <scope>NUCLEOTIDE SEQUENCE [LARGE SCALE GENOMIC DNA]</scope>
    <source>
        <strain evidence="2 3">CBS H-5679</strain>
    </source>
</reference>
<gene>
    <name evidence="2" type="ORF">DFL_007950</name>
</gene>
<comment type="caution">
    <text evidence="2">The sequence shown here is derived from an EMBL/GenBank/DDBJ whole genome shotgun (WGS) entry which is preliminary data.</text>
</comment>
<accession>A0A436ZXU8</accession>
<name>A0A436ZXU8_ARTFL</name>
<feature type="chain" id="PRO_5019541579" description="Ricin B lectin domain-containing protein" evidence="1">
    <location>
        <begin position="25"/>
        <end position="188"/>
    </location>
</feature>
<dbReference type="Proteomes" id="UP000283090">
    <property type="component" value="Unassembled WGS sequence"/>
</dbReference>
<dbReference type="RefSeq" id="XP_067489110.1">
    <property type="nucleotide sequence ID" value="XM_067637611.1"/>
</dbReference>
<dbReference type="EMBL" id="SAEB01000009">
    <property type="protein sequence ID" value="RVD83566.1"/>
    <property type="molecule type" value="Genomic_DNA"/>
</dbReference>